<evidence type="ECO:0000313" key="4">
    <source>
        <dbReference type="EMBL" id="GAA4553714.1"/>
    </source>
</evidence>
<keyword evidence="5" id="KW-1185">Reference proteome</keyword>
<dbReference type="InterPro" id="IPR036148">
    <property type="entry name" value="MmgE/PrpD_sf"/>
</dbReference>
<feature type="domain" description="MmgE/PrpD C-terminal" evidence="3">
    <location>
        <begin position="271"/>
        <end position="437"/>
    </location>
</feature>
<accession>A0ABP8RXS5</accession>
<dbReference type="Gene3D" id="3.30.1330.120">
    <property type="entry name" value="2-methylcitrate dehydratase PrpD"/>
    <property type="match status" value="1"/>
</dbReference>
<proteinExistence type="inferred from homology"/>
<reference evidence="5" key="1">
    <citation type="journal article" date="2019" name="Int. J. Syst. Evol. Microbiol.">
        <title>The Global Catalogue of Microorganisms (GCM) 10K type strain sequencing project: providing services to taxonomists for standard genome sequencing and annotation.</title>
        <authorList>
            <consortium name="The Broad Institute Genomics Platform"/>
            <consortium name="The Broad Institute Genome Sequencing Center for Infectious Disease"/>
            <person name="Wu L."/>
            <person name="Ma J."/>
        </authorList>
    </citation>
    <scope>NUCLEOTIDE SEQUENCE [LARGE SCALE GENOMIC DNA]</scope>
    <source>
        <strain evidence="5">JCM 17906</strain>
    </source>
</reference>
<dbReference type="InterPro" id="IPR042188">
    <property type="entry name" value="MmgE/PrpD_sf_2"/>
</dbReference>
<dbReference type="SUPFAM" id="SSF103378">
    <property type="entry name" value="2-methylcitrate dehydratase PrpD"/>
    <property type="match status" value="1"/>
</dbReference>
<evidence type="ECO:0000259" key="3">
    <source>
        <dbReference type="Pfam" id="PF19305"/>
    </source>
</evidence>
<dbReference type="EMBL" id="BAABGT010000076">
    <property type="protein sequence ID" value="GAA4553714.1"/>
    <property type="molecule type" value="Genomic_DNA"/>
</dbReference>
<dbReference type="Gene3D" id="1.10.4100.10">
    <property type="entry name" value="2-methylcitrate dehydratase PrpD"/>
    <property type="match status" value="1"/>
</dbReference>
<dbReference type="InterPro" id="IPR045337">
    <property type="entry name" value="MmgE_PrpD_C"/>
</dbReference>
<feature type="domain" description="MmgE/PrpD N-terminal" evidence="2">
    <location>
        <begin position="5"/>
        <end position="241"/>
    </location>
</feature>
<dbReference type="Pfam" id="PF19305">
    <property type="entry name" value="MmgE_PrpD_C"/>
    <property type="match status" value="1"/>
</dbReference>
<dbReference type="Pfam" id="PF03972">
    <property type="entry name" value="MmgE_PrpD_N"/>
    <property type="match status" value="1"/>
</dbReference>
<dbReference type="InterPro" id="IPR045336">
    <property type="entry name" value="MmgE_PrpD_N"/>
</dbReference>
<evidence type="ECO:0000256" key="1">
    <source>
        <dbReference type="ARBA" id="ARBA00006174"/>
    </source>
</evidence>
<gene>
    <name evidence="4" type="ORF">GCM10023175_50280</name>
</gene>
<dbReference type="InterPro" id="IPR005656">
    <property type="entry name" value="MmgE_PrpD"/>
</dbReference>
<comment type="caution">
    <text evidence="4">The sequence shown here is derived from an EMBL/GenBank/DDBJ whole genome shotgun (WGS) entry which is preliminary data.</text>
</comment>
<dbReference type="PANTHER" id="PTHR16943">
    <property type="entry name" value="2-METHYLCITRATE DEHYDRATASE-RELATED"/>
    <property type="match status" value="1"/>
</dbReference>
<dbReference type="Proteomes" id="UP001501598">
    <property type="component" value="Unassembled WGS sequence"/>
</dbReference>
<dbReference type="InterPro" id="IPR042183">
    <property type="entry name" value="MmgE/PrpD_sf_1"/>
</dbReference>
<evidence type="ECO:0008006" key="6">
    <source>
        <dbReference type="Google" id="ProtNLM"/>
    </source>
</evidence>
<comment type="similarity">
    <text evidence="1">Belongs to the PrpD family.</text>
</comment>
<evidence type="ECO:0000313" key="5">
    <source>
        <dbReference type="Proteomes" id="UP001501598"/>
    </source>
</evidence>
<name>A0ABP8RXS5_9PSEU</name>
<dbReference type="RefSeq" id="WP_345423450.1">
    <property type="nucleotide sequence ID" value="NZ_BAABGT010000076.1"/>
</dbReference>
<organism evidence="4 5">
    <name type="scientific">Pseudonocardia xishanensis</name>
    <dbReference type="NCBI Taxonomy" id="630995"/>
    <lineage>
        <taxon>Bacteria</taxon>
        <taxon>Bacillati</taxon>
        <taxon>Actinomycetota</taxon>
        <taxon>Actinomycetes</taxon>
        <taxon>Pseudonocardiales</taxon>
        <taxon>Pseudonocardiaceae</taxon>
        <taxon>Pseudonocardia</taxon>
    </lineage>
</organism>
<evidence type="ECO:0000259" key="2">
    <source>
        <dbReference type="Pfam" id="PF03972"/>
    </source>
</evidence>
<sequence length="474" mass="49132">MGATRELGEFVADGRVDSPRAVEQTVRAFLDCAGVTLLGADEASASAVRRMAMSQAAVPGPAAVLGRGGLRMGAIAAAEVNGTAAHALDYDDIGLRIGHPTAVVMSAALAVAEHVGGTGRDLVESMIVGYEVAHRFAALSPDNLAGPYARGYHGTPVYGIFGAAAAAARLLRLDPDRVGHALGIAASTSSGLRANFGTMTKPYHAGAAAAGGVRAAFLASEGMTAAHDALERRYGWTDVIGGVWPEGGDRLTAGLGTRPPAIEGGLWFKAFPCCGANQYAIDGVVELMRRHGLDAADVAAVDVTVDAKYLDEVLVYPWPESGLQAKFSLAYNVVAAVMDGAITPASYTDEAVERHGTARSLARTHGTRTGARHDAVVVLTTADGRLLRSVTGDPGEESEEPVRRTLHGIEADPLTWDELAAKFSANAETVMPPEAVADALDALSTLADQPSLTAVTTLLQPTAPAVDRPRERVS</sequence>
<protein>
    <recommendedName>
        <fullName evidence="6">2-methylcitrate dehydratase PrpD</fullName>
    </recommendedName>
</protein>
<dbReference type="PANTHER" id="PTHR16943:SF8">
    <property type="entry name" value="2-METHYLCITRATE DEHYDRATASE"/>
    <property type="match status" value="1"/>
</dbReference>